<gene>
    <name evidence="1" type="ORF">SAMN04488081_1698</name>
</gene>
<dbReference type="Gene3D" id="3.10.28.20">
    <property type="entry name" value="Acetamidase/Formamidase-like domains"/>
    <property type="match status" value="1"/>
</dbReference>
<dbReference type="PANTHER" id="PTHR31891:SF1">
    <property type="entry name" value="FORMAMIDASE C869.04-RELATED"/>
    <property type="match status" value="1"/>
</dbReference>
<dbReference type="InterPro" id="IPR004304">
    <property type="entry name" value="FmdA_AmdA"/>
</dbReference>
<dbReference type="Proteomes" id="UP000198647">
    <property type="component" value="Unassembled WGS sequence"/>
</dbReference>
<dbReference type="Gene3D" id="2.60.120.580">
    <property type="entry name" value="Acetamidase/Formamidase-like domains"/>
    <property type="match status" value="1"/>
</dbReference>
<evidence type="ECO:0000313" key="2">
    <source>
        <dbReference type="Proteomes" id="UP000198647"/>
    </source>
</evidence>
<dbReference type="PANTHER" id="PTHR31891">
    <property type="entry name" value="FORMAMIDASE C869.04-RELATED"/>
    <property type="match status" value="1"/>
</dbReference>
<organism evidence="1 2">
    <name type="scientific">Salimicrobium album</name>
    <dbReference type="NCBI Taxonomy" id="50717"/>
    <lineage>
        <taxon>Bacteria</taxon>
        <taxon>Bacillati</taxon>
        <taxon>Bacillota</taxon>
        <taxon>Bacilli</taxon>
        <taxon>Bacillales</taxon>
        <taxon>Bacillaceae</taxon>
        <taxon>Salimicrobium</taxon>
    </lineage>
</organism>
<proteinExistence type="predicted"/>
<sequence>MKHLAKEHFVYSMDKDNPPALTVSSGEQIKVDTYDCFENQIRTEDYEMKSMNWEKINPATGPIYVEDAEPGDVLKVRIDDITLGEQGVMLTGPGLGVLGHRMEDFEVKILPLKDGKVVFDEKLSLPLNPMIGVIGVAPEGEGVNCGTPDAHGGNMDTKRIAEGATLYFPVFQKGALLSLGDLHAAMGDGEVSVSGVEIPAEVTLTVETLKTESISYPMLEDGEGAAAIVSKETLDDAVDTAVEMIIDHLHPRLDMSLSELTMLASAAGQVEVSQVVDPLKTARFSIPRYVLEAYDIQLF</sequence>
<dbReference type="Pfam" id="PF03069">
    <property type="entry name" value="FmdA_AmdA"/>
    <property type="match status" value="2"/>
</dbReference>
<dbReference type="RefSeq" id="WP_093107144.1">
    <property type="nucleotide sequence ID" value="NZ_FNOS01000004.1"/>
</dbReference>
<accession>A0A1H3FVA4</accession>
<name>A0A1H3FVA4_9BACI</name>
<comment type="caution">
    <text evidence="1">The sequence shown here is derived from an EMBL/GenBank/DDBJ whole genome shotgun (WGS) entry which is preliminary data.</text>
</comment>
<dbReference type="Gene3D" id="2.40.10.120">
    <property type="match status" value="1"/>
</dbReference>
<evidence type="ECO:0000313" key="1">
    <source>
        <dbReference type="EMBL" id="SDX95033.1"/>
    </source>
</evidence>
<reference evidence="1 2" key="1">
    <citation type="submission" date="2016-10" db="EMBL/GenBank/DDBJ databases">
        <authorList>
            <person name="Varghese N."/>
            <person name="Submissions S."/>
        </authorList>
    </citation>
    <scope>NUCLEOTIDE SEQUENCE [LARGE SCALE GENOMIC DNA]</scope>
    <source>
        <strain evidence="1 2">DSM 20748</strain>
    </source>
</reference>
<dbReference type="SUPFAM" id="SSF141130">
    <property type="entry name" value="Acetamidase/Formamidase-like"/>
    <property type="match status" value="1"/>
</dbReference>
<keyword evidence="2" id="KW-1185">Reference proteome</keyword>
<dbReference type="EMBL" id="FNOS01000004">
    <property type="protein sequence ID" value="SDX95033.1"/>
    <property type="molecule type" value="Genomic_DNA"/>
</dbReference>
<protein>
    <submittedName>
        <fullName evidence="1">Amidase</fullName>
    </submittedName>
</protein>